<accession>A0ABV6C016</accession>
<reference evidence="3 4" key="1">
    <citation type="submission" date="2024-09" db="EMBL/GenBank/DDBJ databases">
        <authorList>
            <person name="Sun Q."/>
            <person name="Mori K."/>
        </authorList>
    </citation>
    <scope>NUCLEOTIDE SEQUENCE [LARGE SCALE GENOMIC DNA]</scope>
    <source>
        <strain evidence="3 4">JCM 15389</strain>
    </source>
</reference>
<evidence type="ECO:0000256" key="1">
    <source>
        <dbReference type="SAM" id="MobiDB-lite"/>
    </source>
</evidence>
<feature type="region of interest" description="Disordered" evidence="1">
    <location>
        <begin position="223"/>
        <end position="243"/>
    </location>
</feature>
<feature type="compositionally biased region" description="Polar residues" evidence="1">
    <location>
        <begin position="78"/>
        <end position="92"/>
    </location>
</feature>
<dbReference type="Pfam" id="PF18914">
    <property type="entry name" value="DUF5666"/>
    <property type="match status" value="1"/>
</dbReference>
<feature type="compositionally biased region" description="Low complexity" evidence="1">
    <location>
        <begin position="48"/>
        <end position="60"/>
    </location>
</feature>
<evidence type="ECO:0000313" key="4">
    <source>
        <dbReference type="Proteomes" id="UP001589788"/>
    </source>
</evidence>
<protein>
    <submittedName>
        <fullName evidence="3">DUF5666 domain-containing protein</fullName>
    </submittedName>
</protein>
<dbReference type="InterPro" id="IPR043724">
    <property type="entry name" value="DUF5666"/>
</dbReference>
<organism evidence="3 4">
    <name type="scientific">Aciditerrimonas ferrireducens</name>
    <dbReference type="NCBI Taxonomy" id="667306"/>
    <lineage>
        <taxon>Bacteria</taxon>
        <taxon>Bacillati</taxon>
        <taxon>Actinomycetota</taxon>
        <taxon>Acidimicrobiia</taxon>
        <taxon>Acidimicrobiales</taxon>
        <taxon>Acidimicrobiaceae</taxon>
        <taxon>Aciditerrimonas</taxon>
    </lineage>
</organism>
<dbReference type="PROSITE" id="PS51257">
    <property type="entry name" value="PROKAR_LIPOPROTEIN"/>
    <property type="match status" value="1"/>
</dbReference>
<evidence type="ECO:0000313" key="3">
    <source>
        <dbReference type="EMBL" id="MFC0081023.1"/>
    </source>
</evidence>
<gene>
    <name evidence="3" type="ORF">ACFFRE_02475</name>
</gene>
<dbReference type="EMBL" id="JBHLYQ010000013">
    <property type="protein sequence ID" value="MFC0081023.1"/>
    <property type="molecule type" value="Genomic_DNA"/>
</dbReference>
<evidence type="ECO:0000259" key="2">
    <source>
        <dbReference type="Pfam" id="PF18914"/>
    </source>
</evidence>
<feature type="domain" description="DUF5666" evidence="2">
    <location>
        <begin position="70"/>
        <end position="129"/>
    </location>
</feature>
<keyword evidence="4" id="KW-1185">Reference proteome</keyword>
<feature type="region of interest" description="Disordered" evidence="1">
    <location>
        <begin position="48"/>
        <end position="92"/>
    </location>
</feature>
<proteinExistence type="predicted"/>
<dbReference type="RefSeq" id="WP_377787840.1">
    <property type="nucleotide sequence ID" value="NZ_JBHLYQ010000013.1"/>
</dbReference>
<name>A0ABV6C016_9ACTN</name>
<dbReference type="Proteomes" id="UP001589788">
    <property type="component" value="Unassembled WGS sequence"/>
</dbReference>
<comment type="caution">
    <text evidence="3">The sequence shown here is derived from an EMBL/GenBank/DDBJ whole genome shotgun (WGS) entry which is preliminary data.</text>
</comment>
<sequence length="322" mass="30718">MKEHRASRPAGRLPWWVVGGLVGAGGLVLAACSSSSSASSANAASRATPAGASSASSQSGTLKAPPGVSGTVAAVDPASSSMEVQNPETGQTTVSWTASTTFVETVSASLASVQAGDCVAVNGTPAGGTGSTPTAVDAEQVTITQSPAGGTCTSRPTAAAGGSAGVFVGFAGGFGGAGAARSQGTSSAPRTVASVDGTVTSVSGSTIVVQGFSRSFTVVPGKRPSGTFRGTARRPSSAGSTLPTTTVRVETTSSTVFRRTGPASSSAVAVGECATAIGPSSSTGAVTAKTVALSQPGPSGCFAGFGRFGGHASSTSSGQASA</sequence>